<sequence>VLLQWANTTEVCVKCVLSTRRAHNTQQDSCQYNLGNSQLIVFDRRSLQIDSGHKSTHTHTHTHTHRNCSIRSEAVQCFGLNRGAVNI</sequence>
<name>A0ABU7AW78_9TELE</name>
<feature type="non-terminal residue" evidence="1">
    <location>
        <position position="1"/>
    </location>
</feature>
<dbReference type="EMBL" id="JAHUTI010031118">
    <property type="protein sequence ID" value="MED6242501.1"/>
    <property type="molecule type" value="Genomic_DNA"/>
</dbReference>
<organism evidence="1 2">
    <name type="scientific">Ataeniobius toweri</name>
    <dbReference type="NCBI Taxonomy" id="208326"/>
    <lineage>
        <taxon>Eukaryota</taxon>
        <taxon>Metazoa</taxon>
        <taxon>Chordata</taxon>
        <taxon>Craniata</taxon>
        <taxon>Vertebrata</taxon>
        <taxon>Euteleostomi</taxon>
        <taxon>Actinopterygii</taxon>
        <taxon>Neopterygii</taxon>
        <taxon>Teleostei</taxon>
        <taxon>Neoteleostei</taxon>
        <taxon>Acanthomorphata</taxon>
        <taxon>Ovalentaria</taxon>
        <taxon>Atherinomorphae</taxon>
        <taxon>Cyprinodontiformes</taxon>
        <taxon>Goodeidae</taxon>
        <taxon>Ataeniobius</taxon>
    </lineage>
</organism>
<evidence type="ECO:0000313" key="1">
    <source>
        <dbReference type="EMBL" id="MED6242501.1"/>
    </source>
</evidence>
<comment type="caution">
    <text evidence="1">The sequence shown here is derived from an EMBL/GenBank/DDBJ whole genome shotgun (WGS) entry which is preliminary data.</text>
</comment>
<gene>
    <name evidence="1" type="ORF">ATANTOWER_005523</name>
</gene>
<protein>
    <submittedName>
        <fullName evidence="1">Uncharacterized protein</fullName>
    </submittedName>
</protein>
<proteinExistence type="predicted"/>
<reference evidence="1 2" key="1">
    <citation type="submission" date="2021-07" db="EMBL/GenBank/DDBJ databases">
        <authorList>
            <person name="Palmer J.M."/>
        </authorList>
    </citation>
    <scope>NUCLEOTIDE SEQUENCE [LARGE SCALE GENOMIC DNA]</scope>
    <source>
        <strain evidence="1 2">AT_MEX2019</strain>
        <tissue evidence="1">Muscle</tissue>
    </source>
</reference>
<accession>A0ABU7AW78</accession>
<keyword evidence="2" id="KW-1185">Reference proteome</keyword>
<dbReference type="Proteomes" id="UP001345963">
    <property type="component" value="Unassembled WGS sequence"/>
</dbReference>
<evidence type="ECO:0000313" key="2">
    <source>
        <dbReference type="Proteomes" id="UP001345963"/>
    </source>
</evidence>